<dbReference type="Proteomes" id="UP000007523">
    <property type="component" value="Chromosome"/>
</dbReference>
<dbReference type="EMBL" id="CP003235">
    <property type="protein sequence ID" value="AFC31660.1"/>
    <property type="molecule type" value="Genomic_DNA"/>
</dbReference>
<dbReference type="AlphaFoldDB" id="H6NLU5"/>
<dbReference type="STRING" id="1116391.PM3016_4928"/>
<reference evidence="2 3" key="1">
    <citation type="journal article" date="2012" name="J. Bacteriol.">
        <title>Complete Genome Sequence of Paenibacillus mucilaginosus 3016, a Bacterium Functional as Microbial Fertilizer.</title>
        <authorList>
            <person name="Ma M."/>
            <person name="Wang Z."/>
            <person name="Li L."/>
            <person name="Jiang X."/>
            <person name="Guan D."/>
            <person name="Cao F."/>
            <person name="Chen H."/>
            <person name="Wang X."/>
            <person name="Shen D."/>
            <person name="Du B."/>
            <person name="Li J."/>
        </authorList>
    </citation>
    <scope>NUCLEOTIDE SEQUENCE [LARGE SCALE GENOMIC DNA]</scope>
    <source>
        <strain evidence="2 3">3016</strain>
    </source>
</reference>
<sequence>MEEGEAIMIDKGAYSFSTCWNIKRLTGGRELIEEIRALGFRRVELNYNITQELLETIEPMIERGDIGVSSVHNVFPFVNDKAYDTDSVMLGYDDEGMRRRSVDLLLQSMEYAHRYGAEAVVVHPGEVPFESNIDAELKQLWQAYGPQSPQYRALWERMMERRSALAPRYVQRIAESLEEVCEEAARRGWNAAVGIETRSRCYQIPTLREAAEICGRLQGAPVHLWLDTGHAMMMQRMGLYDAEAELGEIKRFIYGVHIHETLGLSDHWCPYVHSGEERFFDPYLEAIACAKVKVYELKAACLPEDIHKSHRLLTGRLQALESAAG</sequence>
<protein>
    <submittedName>
        <fullName evidence="2">Xylose isomerase domain-containing protein</fullName>
    </submittedName>
</protein>
<accession>H6NLU5</accession>
<dbReference type="PANTHER" id="PTHR12110:SF53">
    <property type="entry name" value="BLR5974 PROTEIN"/>
    <property type="match status" value="1"/>
</dbReference>
<dbReference type="HOGENOM" id="CLU_871094_0_0_9"/>
<dbReference type="InterPro" id="IPR036237">
    <property type="entry name" value="Xyl_isomerase-like_sf"/>
</dbReference>
<evidence type="ECO:0000313" key="3">
    <source>
        <dbReference type="Proteomes" id="UP000007523"/>
    </source>
</evidence>
<dbReference type="GO" id="GO:0016853">
    <property type="term" value="F:isomerase activity"/>
    <property type="evidence" value="ECO:0007669"/>
    <property type="project" value="UniProtKB-KW"/>
</dbReference>
<name>H6NLU5_9BACL</name>
<dbReference type="InterPro" id="IPR013022">
    <property type="entry name" value="Xyl_isomerase-like_TIM-brl"/>
</dbReference>
<keyword evidence="3" id="KW-1185">Reference proteome</keyword>
<dbReference type="PANTHER" id="PTHR12110">
    <property type="entry name" value="HYDROXYPYRUVATE ISOMERASE"/>
    <property type="match status" value="1"/>
</dbReference>
<proteinExistence type="predicted"/>
<dbReference type="RefSeq" id="WP_014371306.1">
    <property type="nucleotide sequence ID" value="NC_016935.1"/>
</dbReference>
<keyword evidence="2" id="KW-0413">Isomerase</keyword>
<evidence type="ECO:0000313" key="2">
    <source>
        <dbReference type="EMBL" id="AFC31660.1"/>
    </source>
</evidence>
<organism evidence="2 3">
    <name type="scientific">Paenibacillus mucilaginosus 3016</name>
    <dbReference type="NCBI Taxonomy" id="1116391"/>
    <lineage>
        <taxon>Bacteria</taxon>
        <taxon>Bacillati</taxon>
        <taxon>Bacillota</taxon>
        <taxon>Bacilli</taxon>
        <taxon>Bacillales</taxon>
        <taxon>Paenibacillaceae</taxon>
        <taxon>Paenibacillus</taxon>
    </lineage>
</organism>
<feature type="domain" description="Xylose isomerase-like TIM barrel" evidence="1">
    <location>
        <begin position="33"/>
        <end position="262"/>
    </location>
</feature>
<dbReference type="SUPFAM" id="SSF51658">
    <property type="entry name" value="Xylose isomerase-like"/>
    <property type="match status" value="1"/>
</dbReference>
<dbReference type="KEGG" id="pmq:PM3016_4928"/>
<dbReference type="Gene3D" id="3.20.20.150">
    <property type="entry name" value="Divalent-metal-dependent TIM barrel enzymes"/>
    <property type="match status" value="1"/>
</dbReference>
<dbReference type="InterPro" id="IPR050312">
    <property type="entry name" value="IolE/XylAMocC-like"/>
</dbReference>
<dbReference type="Pfam" id="PF01261">
    <property type="entry name" value="AP_endonuc_2"/>
    <property type="match status" value="1"/>
</dbReference>
<evidence type="ECO:0000259" key="1">
    <source>
        <dbReference type="Pfam" id="PF01261"/>
    </source>
</evidence>
<gene>
    <name evidence="2" type="ORF">PM3016_4928</name>
</gene>